<dbReference type="Gene3D" id="2.20.130.20">
    <property type="match status" value="1"/>
</dbReference>
<dbReference type="Gene3D" id="2.60.120.1540">
    <property type="match status" value="1"/>
</dbReference>
<dbReference type="InterPro" id="IPR018081">
    <property type="entry name" value="Anaphylatoxin_comp_syst"/>
</dbReference>
<dbReference type="Gene3D" id="2.60.40.1930">
    <property type="match status" value="3"/>
</dbReference>
<dbReference type="FunFam" id="2.60.40.1940:FF:000001">
    <property type="entry name" value="Complement component C3"/>
    <property type="match status" value="1"/>
</dbReference>
<evidence type="ECO:0000259" key="5">
    <source>
        <dbReference type="PROSITE" id="PS01178"/>
    </source>
</evidence>
<dbReference type="SUPFAM" id="SSF47686">
    <property type="entry name" value="Anaphylotoxins (complement system)"/>
    <property type="match status" value="1"/>
</dbReference>
<dbReference type="Gene3D" id="1.20.91.20">
    <property type="entry name" value="Anaphylotoxins (complement system)"/>
    <property type="match status" value="1"/>
</dbReference>
<evidence type="ECO:0000313" key="7">
    <source>
        <dbReference type="Proteomes" id="UP000694569"/>
    </source>
</evidence>
<reference evidence="6" key="1">
    <citation type="submission" date="2025-08" db="UniProtKB">
        <authorList>
            <consortium name="Ensembl"/>
        </authorList>
    </citation>
    <scope>IDENTIFICATION</scope>
</reference>
<dbReference type="SMART" id="SM01360">
    <property type="entry name" value="A2M"/>
    <property type="match status" value="1"/>
</dbReference>
<evidence type="ECO:0000256" key="1">
    <source>
        <dbReference type="ARBA" id="ARBA00004613"/>
    </source>
</evidence>
<dbReference type="PANTHER" id="PTHR11412:SF81">
    <property type="entry name" value="COMPLEMENT C3"/>
    <property type="match status" value="1"/>
</dbReference>
<protein>
    <recommendedName>
        <fullName evidence="5">Anaphylatoxin-like domain-containing protein</fullName>
    </recommendedName>
</protein>
<dbReference type="SMART" id="SM01361">
    <property type="entry name" value="A2M_recep"/>
    <property type="match status" value="1"/>
</dbReference>
<feature type="chain" id="PRO_5034522958" description="Anaphylatoxin-like domain-containing protein" evidence="4">
    <location>
        <begin position="20"/>
        <end position="1507"/>
    </location>
</feature>
<dbReference type="GO" id="GO:0005615">
    <property type="term" value="C:extracellular space"/>
    <property type="evidence" value="ECO:0007669"/>
    <property type="project" value="InterPro"/>
</dbReference>
<dbReference type="GO" id="GO:0004866">
    <property type="term" value="F:endopeptidase inhibitor activity"/>
    <property type="evidence" value="ECO:0007669"/>
    <property type="project" value="InterPro"/>
</dbReference>
<dbReference type="SUPFAM" id="SSF48239">
    <property type="entry name" value="Terpenoid cyclases/Protein prenyltransferases"/>
    <property type="match status" value="1"/>
</dbReference>
<proteinExistence type="predicted"/>
<dbReference type="Pfam" id="PF01835">
    <property type="entry name" value="MG2"/>
    <property type="match status" value="1"/>
</dbReference>
<keyword evidence="2" id="KW-0964">Secreted</keyword>
<feature type="signal peptide" evidence="4">
    <location>
        <begin position="1"/>
        <end position="19"/>
    </location>
</feature>
<keyword evidence="7" id="KW-1185">Reference proteome</keyword>
<evidence type="ECO:0000256" key="2">
    <source>
        <dbReference type="ARBA" id="ARBA00022525"/>
    </source>
</evidence>
<dbReference type="Pfam" id="PF01821">
    <property type="entry name" value="ANATO"/>
    <property type="match status" value="1"/>
</dbReference>
<dbReference type="Pfam" id="PF21308">
    <property type="entry name" value="C3_CUB2"/>
    <property type="match status" value="1"/>
</dbReference>
<comment type="subcellular location">
    <subcellularLocation>
        <location evidence="1">Secreted</location>
    </subcellularLocation>
</comment>
<dbReference type="InterPro" id="IPR040839">
    <property type="entry name" value="MG4"/>
</dbReference>
<dbReference type="Pfam" id="PF00207">
    <property type="entry name" value="A2M"/>
    <property type="match status" value="1"/>
</dbReference>
<name>A0A8C5MVS4_9ANUR</name>
<dbReference type="Pfam" id="PF07677">
    <property type="entry name" value="A2M_recep"/>
    <property type="match status" value="1"/>
</dbReference>
<dbReference type="Pfam" id="PF17791">
    <property type="entry name" value="MG3"/>
    <property type="match status" value="1"/>
</dbReference>
<dbReference type="PROSITE" id="PS01177">
    <property type="entry name" value="ANAPHYLATOXIN_1"/>
    <property type="match status" value="1"/>
</dbReference>
<evidence type="ECO:0000256" key="3">
    <source>
        <dbReference type="ARBA" id="ARBA00023157"/>
    </source>
</evidence>
<dbReference type="OrthoDB" id="6359008at2759"/>
<dbReference type="Pfam" id="PF17790">
    <property type="entry name" value="MG1"/>
    <property type="match status" value="1"/>
</dbReference>
<dbReference type="InterPro" id="IPR041555">
    <property type="entry name" value="MG3"/>
</dbReference>
<dbReference type="PANTHER" id="PTHR11412">
    <property type="entry name" value="MACROGLOBULIN / COMPLEMENT"/>
    <property type="match status" value="1"/>
</dbReference>
<dbReference type="Gene3D" id="2.60.40.690">
    <property type="entry name" value="Alpha-macroglobulin, receptor-binding domain"/>
    <property type="match status" value="1"/>
</dbReference>
<dbReference type="SMART" id="SM01359">
    <property type="entry name" value="A2M_N_2"/>
    <property type="match status" value="1"/>
</dbReference>
<dbReference type="Pfam" id="PF07678">
    <property type="entry name" value="TED_complement"/>
    <property type="match status" value="1"/>
</dbReference>
<dbReference type="InterPro" id="IPR009048">
    <property type="entry name" value="A-macroglobulin_rcpt-bd"/>
</dbReference>
<dbReference type="InterPro" id="IPR041425">
    <property type="entry name" value="C3/4/5_MG1"/>
</dbReference>
<dbReference type="InterPro" id="IPR011625">
    <property type="entry name" value="A2M_N_BRD"/>
</dbReference>
<dbReference type="InterPro" id="IPR000020">
    <property type="entry name" value="Anaphylatoxin/fibulin"/>
</dbReference>
<dbReference type="InterPro" id="IPR001599">
    <property type="entry name" value="Macroglobln_a2"/>
</dbReference>
<dbReference type="Proteomes" id="UP000694569">
    <property type="component" value="Unplaced"/>
</dbReference>
<dbReference type="FunFam" id="2.60.40.1930:FF:000008">
    <property type="entry name" value="Complement C3"/>
    <property type="match status" value="1"/>
</dbReference>
<dbReference type="Ensembl" id="ENSLLET00000020032.1">
    <property type="protein sequence ID" value="ENSLLEP00000019270.1"/>
    <property type="gene ID" value="ENSLLEG00000012200.1"/>
</dbReference>
<dbReference type="FunFam" id="2.20.130.20:FF:000001">
    <property type="entry name" value="Complement C3"/>
    <property type="match status" value="1"/>
</dbReference>
<evidence type="ECO:0000256" key="4">
    <source>
        <dbReference type="SAM" id="SignalP"/>
    </source>
</evidence>
<dbReference type="Pfam" id="PF07703">
    <property type="entry name" value="A2M_BRD"/>
    <property type="match status" value="1"/>
</dbReference>
<dbReference type="InterPro" id="IPR008930">
    <property type="entry name" value="Terpenoid_cyclase/PrenylTrfase"/>
</dbReference>
<dbReference type="InterPro" id="IPR011626">
    <property type="entry name" value="Alpha-macroglobulin_TED"/>
</dbReference>
<dbReference type="InterPro" id="IPR002890">
    <property type="entry name" value="MG2"/>
</dbReference>
<dbReference type="Pfam" id="PF17789">
    <property type="entry name" value="MG4"/>
    <property type="match status" value="1"/>
</dbReference>
<dbReference type="InterPro" id="IPR050473">
    <property type="entry name" value="A2M/Complement_sys"/>
</dbReference>
<dbReference type="InterPro" id="IPR013783">
    <property type="entry name" value="Ig-like_fold"/>
</dbReference>
<dbReference type="Gene3D" id="1.50.10.20">
    <property type="match status" value="1"/>
</dbReference>
<reference evidence="6" key="2">
    <citation type="submission" date="2025-09" db="UniProtKB">
        <authorList>
            <consortium name="Ensembl"/>
        </authorList>
    </citation>
    <scope>IDENTIFICATION</scope>
</reference>
<dbReference type="SMART" id="SM00104">
    <property type="entry name" value="ANATO"/>
    <property type="match status" value="1"/>
</dbReference>
<accession>A0A8C5MVS4</accession>
<sequence length="1507" mass="168014">MRCTLLQFALLPLLTGSYAKPLCTLIMPSVLNVENEETIVLDAQGHSSPFDAFIEIQDFPHRKNVLTQAKVSLNSENNYLGMTKLSVPAKDLPQDPKKKQFVYVTVKSSSCPLEKVVHLSFRSGYIFIQTDKSVYTPGSRVLYHMFKMNNMLQPDYRPIMMEFQTPDGTSVRKERALQRSNLGIISQSYMLSDRASVGVWTITAEYEDSPQHIYTTNFEVKEYVLPRFEVSLLPRRKKFHVREDSFDLKIKAQYLYGKPVEGKAFVLFGVKKDGLKRGIPDTLREVPVEQGEGESSMDSTDLLRFFRNDDDMSNFTLHVSVTVITESGSELEEAELENIPIVTSPYKILFNNPAKYFKPGVLFDVTALVTDPDGSPANGIPVVAEPGGVEGTTQEDGTARLKLSTTADMNSLEITVKTADPALPLNHQVSETMTVTAHKTLGGQENFLHIGVTNSEVKLGETVAVNFNVRSGLETQDQIQHFTYMIINKGRIMTVARQPRQAGQTLVTMSLPITEKYIPSFRIVAYYNTQTTAGREIVSDSAWVDVKDTCMGTLELTGEKDKDNEVQTPFSLMRLKVRATHKSVVAFVAVDEGVYALNRKFKISQSKVWDTIEKSTIDCSLEDGTNSQGAFTDAGLTLQTNFTISSVKRSGSPCQASLVQKQRSSMVTGDFKSTHPWNYHGHKRTCCEKGMKERPVGHSCEQSSLLILDGKECADAFLTCCKHFAKEKADEELLKEEDLNGGDSEDDEYMPDEEIQLRSDSQESWLWRVQNMGNKPDNNGISTETLPIFVKDSITMWKVSAVSLSEDKGICVCEPFEIRSMKDFFIDMRLPYSVVRNEEMEIQAVLHNYGSNKLKVRTELAHNPAFCSLSTSKKNFRQEVSVNGLSSAVVSFVVVPLNLGSHDIEVKAAVSGGFVSDGVKKMLKVMPEGKPIFQTIKSLILNPEVKGVGGVQTENILPLDVKNKVPNTDVTTIITIKGSAGNLTLEDAIDGQSIIHMITTAPSGNGEQNIIAMTHSVIATVYLDTTNQWEKIGIERRAEAIKNIRQGYTQQLGYWKADRSFSATISRGSSTWLTAYVAKVFALAEPLVYISHDVPCEAIKWLILERQRPDGSFQETSLVIQQEMMGRIKGSSEPVAALTAFVLIAMLENWIMCEDGISNFKIYTDRAASFLTGQYPTLREPYTVAITSYALAKAGFLDDTKTLMAASTDNSHWLDRDSIVISLEATAYALLALLEMKQYELTGPVVRWLTKQRYYGEGAGSTQATIISFQAQAQYQQVSPIHSDLKLDVQLHVPDRNRAIHYRIEPHNAMLERSIETQQTKEIMVKAAGRGQATLTVSAVYQTLATEEERTCSNFDLSVNVTEVSNVKASSHDRDYTTLALGICFRHLKDLDASMSVVEVSMLPGFIPDVEEFKKLFHGAGNHISRYEIKKETTGIGSLVIYLDKVSHKQEECVKVVAHQIFRVGRIQPASVTVYDYNNPESRCNTFYKRKKGNGQLGRTCQGNVSL</sequence>
<dbReference type="Gene3D" id="6.20.50.160">
    <property type="match status" value="1"/>
</dbReference>
<keyword evidence="4" id="KW-0732">Signal</keyword>
<organism evidence="6 7">
    <name type="scientific">Leptobrachium leishanense</name>
    <name type="common">Leishan spiny toad</name>
    <dbReference type="NCBI Taxonomy" id="445787"/>
    <lineage>
        <taxon>Eukaryota</taxon>
        <taxon>Metazoa</taxon>
        <taxon>Chordata</taxon>
        <taxon>Craniata</taxon>
        <taxon>Vertebrata</taxon>
        <taxon>Euteleostomi</taxon>
        <taxon>Amphibia</taxon>
        <taxon>Batrachia</taxon>
        <taxon>Anura</taxon>
        <taxon>Pelobatoidea</taxon>
        <taxon>Megophryidae</taxon>
        <taxon>Leptobrachium</taxon>
    </lineage>
</organism>
<dbReference type="FunFam" id="2.60.40.10:FF:000155">
    <property type="entry name" value="complement C3 isoform X1"/>
    <property type="match status" value="1"/>
</dbReference>
<dbReference type="CDD" id="cd02896">
    <property type="entry name" value="complement_C3_C4_C5"/>
    <property type="match status" value="1"/>
</dbReference>
<dbReference type="SUPFAM" id="SSF49410">
    <property type="entry name" value="Alpha-macroglobulin receptor domain"/>
    <property type="match status" value="1"/>
</dbReference>
<evidence type="ECO:0000313" key="6">
    <source>
        <dbReference type="Ensembl" id="ENSLLEP00000019270.1"/>
    </source>
</evidence>
<dbReference type="Gene3D" id="2.60.40.1940">
    <property type="match status" value="1"/>
</dbReference>
<dbReference type="PROSITE" id="PS01178">
    <property type="entry name" value="ANAPHYLATOXIN_2"/>
    <property type="match status" value="1"/>
</dbReference>
<dbReference type="InterPro" id="IPR036595">
    <property type="entry name" value="A-macroglobulin_rcpt-bd_sf"/>
</dbReference>
<feature type="domain" description="Anaphylatoxin-like" evidence="5">
    <location>
        <begin position="686"/>
        <end position="721"/>
    </location>
</feature>
<dbReference type="Gene3D" id="2.60.40.10">
    <property type="entry name" value="Immunoglobulins"/>
    <property type="match status" value="2"/>
</dbReference>
<keyword evidence="3" id="KW-1015">Disulfide bond</keyword>
<dbReference type="GeneTree" id="ENSGT00940000154063"/>
<dbReference type="InterPro" id="IPR048848">
    <property type="entry name" value="C3_CUB2"/>
</dbReference>
<dbReference type="CDD" id="cd00017">
    <property type="entry name" value="ANATO"/>
    <property type="match status" value="1"/>
</dbReference>